<feature type="transmembrane region" description="Helical" evidence="7">
    <location>
        <begin position="79"/>
        <end position="100"/>
    </location>
</feature>
<organism evidence="9 10">
    <name type="scientific">Lactiplantibacillus songbeiensis</name>
    <dbReference type="NCBI Taxonomy" id="2559920"/>
    <lineage>
        <taxon>Bacteria</taxon>
        <taxon>Bacillati</taxon>
        <taxon>Bacillota</taxon>
        <taxon>Bacilli</taxon>
        <taxon>Lactobacillales</taxon>
        <taxon>Lactobacillaceae</taxon>
        <taxon>Lactiplantibacillus</taxon>
    </lineage>
</organism>
<feature type="transmembrane region" description="Helical" evidence="7">
    <location>
        <begin position="148"/>
        <end position="168"/>
    </location>
</feature>
<keyword evidence="5 7" id="KW-1133">Transmembrane helix</keyword>
<feature type="transmembrane region" description="Helical" evidence="7">
    <location>
        <begin position="46"/>
        <end position="67"/>
    </location>
</feature>
<evidence type="ECO:0000256" key="4">
    <source>
        <dbReference type="ARBA" id="ARBA00022692"/>
    </source>
</evidence>
<evidence type="ECO:0000313" key="10">
    <source>
        <dbReference type="Proteomes" id="UP001597188"/>
    </source>
</evidence>
<name>A0ABW4C2Y5_9LACO</name>
<comment type="caution">
    <text evidence="9">The sequence shown here is derived from an EMBL/GenBank/DDBJ whole genome shotgun (WGS) entry which is preliminary data.</text>
</comment>
<reference evidence="10" key="1">
    <citation type="journal article" date="2019" name="Int. J. Syst. Evol. Microbiol.">
        <title>The Global Catalogue of Microorganisms (GCM) 10K type strain sequencing project: providing services to taxonomists for standard genome sequencing and annotation.</title>
        <authorList>
            <consortium name="The Broad Institute Genomics Platform"/>
            <consortium name="The Broad Institute Genome Sequencing Center for Infectious Disease"/>
            <person name="Wu L."/>
            <person name="Ma J."/>
        </authorList>
    </citation>
    <scope>NUCLEOTIDE SEQUENCE [LARGE SCALE GENOMIC DNA]</scope>
    <source>
        <strain evidence="10">CCM 8931</strain>
    </source>
</reference>
<evidence type="ECO:0000256" key="3">
    <source>
        <dbReference type="ARBA" id="ARBA00022475"/>
    </source>
</evidence>
<dbReference type="GO" id="GO:0016746">
    <property type="term" value="F:acyltransferase activity"/>
    <property type="evidence" value="ECO:0007669"/>
    <property type="project" value="UniProtKB-KW"/>
</dbReference>
<feature type="transmembrane region" description="Helical" evidence="7">
    <location>
        <begin position="202"/>
        <end position="220"/>
    </location>
</feature>
<evidence type="ECO:0000256" key="1">
    <source>
        <dbReference type="ARBA" id="ARBA00004651"/>
    </source>
</evidence>
<feature type="transmembrane region" description="Helical" evidence="7">
    <location>
        <begin position="291"/>
        <end position="316"/>
    </location>
</feature>
<feature type="transmembrane region" description="Helical" evidence="7">
    <location>
        <begin position="262"/>
        <end position="285"/>
    </location>
</feature>
<evidence type="ECO:0000256" key="6">
    <source>
        <dbReference type="ARBA" id="ARBA00023136"/>
    </source>
</evidence>
<feature type="transmembrane region" description="Helical" evidence="7">
    <location>
        <begin position="232"/>
        <end position="250"/>
    </location>
</feature>
<evidence type="ECO:0000313" key="9">
    <source>
        <dbReference type="EMBL" id="MFD1421203.1"/>
    </source>
</evidence>
<feature type="transmembrane region" description="Helical" evidence="7">
    <location>
        <begin position="7"/>
        <end position="26"/>
    </location>
</feature>
<sequence length="333" mass="37876">MSKRIQWIDVAKGIGILLVVYGHALGGIMNADQGGNTNILQVLYNIIYGFHMPLFFFLSGIFARNWVKRAVGIALRQKITSLVIPYFIWTVITGSIMALAQKYTNSGLGIRNILLSPVAPFSEYWFLYVLFVTFVVYYFGVRLFGEQGILGIAVIFFLLRPFIYHYWIFDAFSLNFVFFCIGTEVFELNQVFEFLEYSKKKVLLAVLLFIIINVMNLAVLKTNNYMAESYTKALTVIIGVLLIVYIAQWLEHFPKLTTRLAWLGRASMAIYVMHLIPIAGSRIIALNVLKINSLFLLSITISIIALTMCLIGYYLLEKTKIGRLSFGEGLKTK</sequence>
<accession>A0ABW4C2Y5</accession>
<dbReference type="Proteomes" id="UP001597188">
    <property type="component" value="Unassembled WGS sequence"/>
</dbReference>
<evidence type="ECO:0000256" key="2">
    <source>
        <dbReference type="ARBA" id="ARBA00007400"/>
    </source>
</evidence>
<keyword evidence="3" id="KW-1003">Cell membrane</keyword>
<keyword evidence="10" id="KW-1185">Reference proteome</keyword>
<evidence type="ECO:0000256" key="7">
    <source>
        <dbReference type="SAM" id="Phobius"/>
    </source>
</evidence>
<dbReference type="InterPro" id="IPR002656">
    <property type="entry name" value="Acyl_transf_3_dom"/>
</dbReference>
<feature type="transmembrane region" description="Helical" evidence="7">
    <location>
        <begin position="124"/>
        <end position="141"/>
    </location>
</feature>
<dbReference type="PANTHER" id="PTHR40074">
    <property type="entry name" value="O-ACETYLTRANSFERASE WECH"/>
    <property type="match status" value="1"/>
</dbReference>
<feature type="domain" description="Acyltransferase 3" evidence="8">
    <location>
        <begin position="6"/>
        <end position="308"/>
    </location>
</feature>
<gene>
    <name evidence="9" type="ORF">ACFQ5L_09660</name>
</gene>
<evidence type="ECO:0000256" key="5">
    <source>
        <dbReference type="ARBA" id="ARBA00022989"/>
    </source>
</evidence>
<keyword evidence="9" id="KW-0808">Transferase</keyword>
<keyword evidence="9" id="KW-0012">Acyltransferase</keyword>
<dbReference type="Pfam" id="PF01757">
    <property type="entry name" value="Acyl_transf_3"/>
    <property type="match status" value="1"/>
</dbReference>
<comment type="similarity">
    <text evidence="2">Belongs to the acyltransferase 3 family.</text>
</comment>
<dbReference type="RefSeq" id="WP_137636324.1">
    <property type="nucleotide sequence ID" value="NZ_BJDL01000042.1"/>
</dbReference>
<protein>
    <submittedName>
        <fullName evidence="9">Acyltransferase family protein</fullName>
    </submittedName>
</protein>
<dbReference type="EMBL" id="JBHTOJ010000031">
    <property type="protein sequence ID" value="MFD1421203.1"/>
    <property type="molecule type" value="Genomic_DNA"/>
</dbReference>
<keyword evidence="4 7" id="KW-0812">Transmembrane</keyword>
<dbReference type="PANTHER" id="PTHR40074:SF2">
    <property type="entry name" value="O-ACETYLTRANSFERASE WECH"/>
    <property type="match status" value="1"/>
</dbReference>
<comment type="subcellular location">
    <subcellularLocation>
        <location evidence="1">Cell membrane</location>
        <topology evidence="1">Multi-pass membrane protein</topology>
    </subcellularLocation>
</comment>
<keyword evidence="6 7" id="KW-0472">Membrane</keyword>
<evidence type="ECO:0000259" key="8">
    <source>
        <dbReference type="Pfam" id="PF01757"/>
    </source>
</evidence>
<proteinExistence type="inferred from homology"/>